<proteinExistence type="inferred from homology"/>
<keyword evidence="5 7" id="KW-0573">Peptidoglycan synthesis</keyword>
<accession>A0A1Y6BA80</accession>
<protein>
    <submittedName>
        <fullName evidence="9">L,D-transpeptidase catalytic domain</fullName>
    </submittedName>
</protein>
<dbReference type="Pfam" id="PF24125">
    <property type="entry name" value="Cds6_C"/>
    <property type="match status" value="1"/>
</dbReference>
<dbReference type="CDD" id="cd16913">
    <property type="entry name" value="YkuD_like"/>
    <property type="match status" value="1"/>
</dbReference>
<name>A0A1Y6BA80_9BACT</name>
<sequence length="339" mass="39145">METMLVSEFMIKAMTLFVATTAVLAQSLFGASEYPMEAGLEKDIIFLHVDKQSLQAELRTWPESYESSEHLMTLKIAIGKAEGDKQVEGDNKTPEGIYFAQDLIDGRTLPAKYGPFAIPINFPNTFDRHLGKTGYGIWLHGVEKDARIEEAKVTEGCVAFYNADIEALAKWLKPQQTVILISDGRDEVNRPSDIQQVTSLTKGWQKNWAERNLDQYISHYRSNFRFRGNGLQGYREYKGRVFDSYHQMVVNFSNLRVFTHESYALSIMNQDFNGDDRYVSQGRKILYWTKDDSGWKISHEIFENRRFQRQSYSRELFAKLYENSPSAKAFSKKIEESKL</sequence>
<evidence type="ECO:0000259" key="8">
    <source>
        <dbReference type="PROSITE" id="PS52029"/>
    </source>
</evidence>
<gene>
    <name evidence="9" type="ORF">SAMN06296036_1026</name>
</gene>
<dbReference type="Gene3D" id="2.40.440.10">
    <property type="entry name" value="L,D-transpeptidase catalytic domain-like"/>
    <property type="match status" value="1"/>
</dbReference>
<dbReference type="GO" id="GO:0071555">
    <property type="term" value="P:cell wall organization"/>
    <property type="evidence" value="ECO:0007669"/>
    <property type="project" value="UniProtKB-UniRule"/>
</dbReference>
<dbReference type="Gene3D" id="3.10.450.50">
    <property type="match status" value="1"/>
</dbReference>
<organism evidence="9 10">
    <name type="scientific">Pseudobacteriovorax antillogorgiicola</name>
    <dbReference type="NCBI Taxonomy" id="1513793"/>
    <lineage>
        <taxon>Bacteria</taxon>
        <taxon>Pseudomonadati</taxon>
        <taxon>Bdellovibrionota</taxon>
        <taxon>Oligoflexia</taxon>
        <taxon>Oligoflexales</taxon>
        <taxon>Pseudobacteriovoracaceae</taxon>
        <taxon>Pseudobacteriovorax</taxon>
    </lineage>
</organism>
<evidence type="ECO:0000256" key="2">
    <source>
        <dbReference type="ARBA" id="ARBA00005992"/>
    </source>
</evidence>
<dbReference type="GO" id="GO:0009252">
    <property type="term" value="P:peptidoglycan biosynthetic process"/>
    <property type="evidence" value="ECO:0007669"/>
    <property type="project" value="UniProtKB-UniPathway"/>
</dbReference>
<evidence type="ECO:0000256" key="3">
    <source>
        <dbReference type="ARBA" id="ARBA00022679"/>
    </source>
</evidence>
<feature type="active site" description="Nucleophile" evidence="7">
    <location>
        <position position="157"/>
    </location>
</feature>
<dbReference type="GO" id="GO:0004180">
    <property type="term" value="F:carboxypeptidase activity"/>
    <property type="evidence" value="ECO:0007669"/>
    <property type="project" value="UniProtKB-ARBA"/>
</dbReference>
<dbReference type="OrthoDB" id="5365194at2"/>
<evidence type="ECO:0000256" key="5">
    <source>
        <dbReference type="ARBA" id="ARBA00022984"/>
    </source>
</evidence>
<dbReference type="GO" id="GO:0008360">
    <property type="term" value="P:regulation of cell shape"/>
    <property type="evidence" value="ECO:0007669"/>
    <property type="project" value="UniProtKB-UniRule"/>
</dbReference>
<keyword evidence="4 7" id="KW-0133">Cell shape</keyword>
<keyword evidence="10" id="KW-1185">Reference proteome</keyword>
<feature type="active site" description="Proton donor/acceptor" evidence="7">
    <location>
        <position position="140"/>
    </location>
</feature>
<dbReference type="STRING" id="1513793.SAMN06296036_1026"/>
<evidence type="ECO:0000313" key="10">
    <source>
        <dbReference type="Proteomes" id="UP000192907"/>
    </source>
</evidence>
<evidence type="ECO:0000256" key="6">
    <source>
        <dbReference type="ARBA" id="ARBA00023316"/>
    </source>
</evidence>
<evidence type="ECO:0000256" key="4">
    <source>
        <dbReference type="ARBA" id="ARBA00022960"/>
    </source>
</evidence>
<evidence type="ECO:0000256" key="1">
    <source>
        <dbReference type="ARBA" id="ARBA00004752"/>
    </source>
</evidence>
<dbReference type="PANTHER" id="PTHR36699:SF1">
    <property type="entry name" value="L,D-TRANSPEPTIDASE YAFK-RELATED"/>
    <property type="match status" value="1"/>
</dbReference>
<dbReference type="Proteomes" id="UP000192907">
    <property type="component" value="Unassembled WGS sequence"/>
</dbReference>
<dbReference type="InterPro" id="IPR038063">
    <property type="entry name" value="Transpep_catalytic_dom"/>
</dbReference>
<dbReference type="SUPFAM" id="SSF54427">
    <property type="entry name" value="NTF2-like"/>
    <property type="match status" value="1"/>
</dbReference>
<feature type="domain" description="L,D-TPase catalytic" evidence="8">
    <location>
        <begin position="47"/>
        <end position="182"/>
    </location>
</feature>
<keyword evidence="3" id="KW-0808">Transferase</keyword>
<dbReference type="UniPathway" id="UPA00219"/>
<dbReference type="InterPro" id="IPR032710">
    <property type="entry name" value="NTF2-like_dom_sf"/>
</dbReference>
<dbReference type="PANTHER" id="PTHR36699">
    <property type="entry name" value="LD-TRANSPEPTIDASE"/>
    <property type="match status" value="1"/>
</dbReference>
<keyword evidence="6 7" id="KW-0961">Cell wall biogenesis/degradation</keyword>
<comment type="pathway">
    <text evidence="1 7">Cell wall biogenesis; peptidoglycan biosynthesis.</text>
</comment>
<dbReference type="Pfam" id="PF03734">
    <property type="entry name" value="YkuD"/>
    <property type="match status" value="1"/>
</dbReference>
<dbReference type="InterPro" id="IPR056203">
    <property type="entry name" value="Cds6_C"/>
</dbReference>
<dbReference type="SUPFAM" id="SSF141523">
    <property type="entry name" value="L,D-transpeptidase catalytic domain-like"/>
    <property type="match status" value="1"/>
</dbReference>
<dbReference type="GO" id="GO:0016740">
    <property type="term" value="F:transferase activity"/>
    <property type="evidence" value="ECO:0007669"/>
    <property type="project" value="UniProtKB-KW"/>
</dbReference>
<dbReference type="InterPro" id="IPR005490">
    <property type="entry name" value="LD_TPept_cat_dom"/>
</dbReference>
<comment type="similarity">
    <text evidence="2">Belongs to the YkuD family.</text>
</comment>
<dbReference type="AlphaFoldDB" id="A0A1Y6BA80"/>
<dbReference type="PROSITE" id="PS52029">
    <property type="entry name" value="LD_TPASE"/>
    <property type="match status" value="1"/>
</dbReference>
<dbReference type="EMBL" id="FWZT01000002">
    <property type="protein sequence ID" value="SME93115.1"/>
    <property type="molecule type" value="Genomic_DNA"/>
</dbReference>
<evidence type="ECO:0000256" key="7">
    <source>
        <dbReference type="PROSITE-ProRule" id="PRU01373"/>
    </source>
</evidence>
<reference evidence="10" key="1">
    <citation type="submission" date="2017-04" db="EMBL/GenBank/DDBJ databases">
        <authorList>
            <person name="Varghese N."/>
            <person name="Submissions S."/>
        </authorList>
    </citation>
    <scope>NUCLEOTIDE SEQUENCE [LARGE SCALE GENOMIC DNA]</scope>
    <source>
        <strain evidence="10">RKEM611</strain>
    </source>
</reference>
<evidence type="ECO:0000313" key="9">
    <source>
        <dbReference type="EMBL" id="SME93115.1"/>
    </source>
</evidence>